<dbReference type="EMBL" id="JACZHT010000007">
    <property type="protein sequence ID" value="MBE1237838.1"/>
    <property type="molecule type" value="Genomic_DNA"/>
</dbReference>
<keyword evidence="11" id="KW-0720">Serine protease</keyword>
<sequence length="521" mass="54840">MKKENSEIRAPGTPARASGSEPRSRRLARAAAALLLGASLLAPSVAVPVHQAWAVPDDFADLAEKLLPSVVNISTTQTLESGRMPDLPQFPDGSPFEDFFKDFFENRTGPRGPQRAISLGSGFVVDAKEGYIVTNNHVIRDADEITVVLQDDTVLKATIRGVDEKTDLALLKVETDKPLHQIEWGDSDAARVGEWVVAIGNPFGLGGSVTTGIISAKTRDINAGPYDSFIQTDASINKGNSGGPLFDERGRVIGINTVIFSPSGGSVGVGFAVPSNIARQVVGDLVQYGQTRRGWIGVRIQTVTDDIAEGMGMTEKKGALVSAVTENGPAAKAGLKEGDVILRFDGRDVAEMRSLPRIVSETPIGKTVDVDVLRAGKTLTVKLDVAQLEEAEKEGLVDDTAGAPAKKNEVATQLKALGFSVATLDAGARKRFGIDNNDLKGVVVDSVDASSDAAMKGIQPGSVLVQADQKPITGVADLQKTVAAALKGGKKLILFLVDNGGTRSFVAVKVVEETKKGDAGK</sequence>
<gene>
    <name evidence="18" type="ORF">IHV25_09290</name>
</gene>
<feature type="region of interest" description="Disordered" evidence="16">
    <location>
        <begin position="1"/>
        <end position="24"/>
    </location>
</feature>
<evidence type="ECO:0000256" key="4">
    <source>
        <dbReference type="ARBA" id="ARBA00013035"/>
    </source>
</evidence>
<dbReference type="Proteomes" id="UP000631034">
    <property type="component" value="Unassembled WGS sequence"/>
</dbReference>
<dbReference type="PANTHER" id="PTHR22939">
    <property type="entry name" value="SERINE PROTEASE FAMILY S1C HTRA-RELATED"/>
    <property type="match status" value="1"/>
</dbReference>
<dbReference type="InterPro" id="IPR011782">
    <property type="entry name" value="Pept_S1C_Do"/>
</dbReference>
<evidence type="ECO:0000256" key="14">
    <source>
        <dbReference type="PIRSR" id="PIRSR611782-1"/>
    </source>
</evidence>
<reference evidence="18" key="1">
    <citation type="submission" date="2020-10" db="EMBL/GenBank/DDBJ databases">
        <title>Genome sequence of the unusual species of purple photosynthetic bacteria, Phaeovibrio sulfidiphilus DSM 23193, type strain.</title>
        <authorList>
            <person name="Kyndt J.A."/>
            <person name="Meyer T.E."/>
        </authorList>
    </citation>
    <scope>NUCLEOTIDE SEQUENCE</scope>
    <source>
        <strain evidence="18">DSM 23193</strain>
    </source>
</reference>
<dbReference type="GO" id="GO:0004252">
    <property type="term" value="F:serine-type endopeptidase activity"/>
    <property type="evidence" value="ECO:0007669"/>
    <property type="project" value="InterPro"/>
</dbReference>
<name>A0A8J6Z158_9PROT</name>
<dbReference type="InterPro" id="IPR009003">
    <property type="entry name" value="Peptidase_S1_PA"/>
</dbReference>
<dbReference type="NCBIfam" id="TIGR02037">
    <property type="entry name" value="degP_htrA_DO"/>
    <property type="match status" value="1"/>
</dbReference>
<proteinExistence type="inferred from homology"/>
<evidence type="ECO:0000256" key="15">
    <source>
        <dbReference type="PIRSR" id="PIRSR611782-2"/>
    </source>
</evidence>
<comment type="caution">
    <text evidence="18">The sequence shown here is derived from an EMBL/GenBank/DDBJ whole genome shotgun (WGS) entry which is preliminary data.</text>
</comment>
<evidence type="ECO:0000256" key="13">
    <source>
        <dbReference type="ARBA" id="ARBA00032850"/>
    </source>
</evidence>
<protein>
    <recommendedName>
        <fullName evidence="5">Probable periplasmic serine endoprotease DegP-like</fullName>
        <ecNumber evidence="4">3.4.21.107</ecNumber>
    </recommendedName>
    <alternativeName>
        <fullName evidence="13">Protease Do</fullName>
    </alternativeName>
</protein>
<dbReference type="PROSITE" id="PS50106">
    <property type="entry name" value="PDZ"/>
    <property type="match status" value="1"/>
</dbReference>
<dbReference type="SUPFAM" id="SSF50494">
    <property type="entry name" value="Trypsin-like serine proteases"/>
    <property type="match status" value="1"/>
</dbReference>
<dbReference type="SUPFAM" id="SSF50156">
    <property type="entry name" value="PDZ domain-like"/>
    <property type="match status" value="2"/>
</dbReference>
<keyword evidence="12" id="KW-0346">Stress response</keyword>
<dbReference type="Gene3D" id="2.40.10.120">
    <property type="match status" value="1"/>
</dbReference>
<evidence type="ECO:0000256" key="5">
    <source>
        <dbReference type="ARBA" id="ARBA00013958"/>
    </source>
</evidence>
<feature type="binding site" evidence="15">
    <location>
        <begin position="239"/>
        <end position="241"/>
    </location>
    <ligand>
        <name>substrate</name>
    </ligand>
</feature>
<dbReference type="Pfam" id="PF13365">
    <property type="entry name" value="Trypsin_2"/>
    <property type="match status" value="1"/>
</dbReference>
<dbReference type="Gene3D" id="2.30.42.10">
    <property type="match status" value="2"/>
</dbReference>
<evidence type="ECO:0000256" key="7">
    <source>
        <dbReference type="ARBA" id="ARBA00022729"/>
    </source>
</evidence>
<feature type="domain" description="PDZ" evidence="17">
    <location>
        <begin position="285"/>
        <end position="352"/>
    </location>
</feature>
<dbReference type="SMART" id="SM00228">
    <property type="entry name" value="PDZ"/>
    <property type="match status" value="2"/>
</dbReference>
<feature type="binding site" evidence="15">
    <location>
        <position position="137"/>
    </location>
    <ligand>
        <name>substrate</name>
    </ligand>
</feature>
<organism evidence="18 19">
    <name type="scientific">Phaeovibrio sulfidiphilus</name>
    <dbReference type="NCBI Taxonomy" id="1220600"/>
    <lineage>
        <taxon>Bacteria</taxon>
        <taxon>Pseudomonadati</taxon>
        <taxon>Pseudomonadota</taxon>
        <taxon>Alphaproteobacteria</taxon>
        <taxon>Rhodospirillales</taxon>
        <taxon>Rhodospirillaceae</taxon>
        <taxon>Phaeovibrio</taxon>
    </lineage>
</organism>
<evidence type="ECO:0000256" key="9">
    <source>
        <dbReference type="ARBA" id="ARBA00022764"/>
    </source>
</evidence>
<evidence type="ECO:0000313" key="19">
    <source>
        <dbReference type="Proteomes" id="UP000631034"/>
    </source>
</evidence>
<evidence type="ECO:0000259" key="17">
    <source>
        <dbReference type="PROSITE" id="PS50106"/>
    </source>
</evidence>
<feature type="active site" description="Charge relay system" evidence="14">
    <location>
        <position position="167"/>
    </location>
</feature>
<evidence type="ECO:0000313" key="18">
    <source>
        <dbReference type="EMBL" id="MBE1237838.1"/>
    </source>
</evidence>
<dbReference type="InterPro" id="IPR001940">
    <property type="entry name" value="Peptidase_S1C"/>
</dbReference>
<dbReference type="Pfam" id="PF13180">
    <property type="entry name" value="PDZ_2"/>
    <property type="match status" value="1"/>
</dbReference>
<dbReference type="InterPro" id="IPR001478">
    <property type="entry name" value="PDZ"/>
</dbReference>
<evidence type="ECO:0000256" key="8">
    <source>
        <dbReference type="ARBA" id="ARBA00022737"/>
    </source>
</evidence>
<evidence type="ECO:0000256" key="16">
    <source>
        <dbReference type="SAM" id="MobiDB-lite"/>
    </source>
</evidence>
<dbReference type="CDD" id="cd10839">
    <property type="entry name" value="cpPDZ1_DegP-like"/>
    <property type="match status" value="1"/>
</dbReference>
<keyword evidence="6" id="KW-0645">Protease</keyword>
<evidence type="ECO:0000256" key="12">
    <source>
        <dbReference type="ARBA" id="ARBA00023016"/>
    </source>
</evidence>
<dbReference type="GO" id="GO:0006508">
    <property type="term" value="P:proteolysis"/>
    <property type="evidence" value="ECO:0007669"/>
    <property type="project" value="UniProtKB-KW"/>
</dbReference>
<evidence type="ECO:0000256" key="10">
    <source>
        <dbReference type="ARBA" id="ARBA00022801"/>
    </source>
</evidence>
<comment type="catalytic activity">
    <reaction evidence="1">
        <text>Acts on substrates that are at least partially unfolded. The cleavage site P1 residue is normally between a pair of hydrophobic residues, such as Val-|-Val.</text>
        <dbReference type="EC" id="3.4.21.107"/>
    </reaction>
</comment>
<accession>A0A8J6Z158</accession>
<dbReference type="PANTHER" id="PTHR22939:SF130">
    <property type="entry name" value="PERIPLASMIC SERINE ENDOPROTEASE DEGP-LIKE-RELATED"/>
    <property type="match status" value="1"/>
</dbReference>
<dbReference type="GO" id="GO:0042597">
    <property type="term" value="C:periplasmic space"/>
    <property type="evidence" value="ECO:0007669"/>
    <property type="project" value="UniProtKB-SubCell"/>
</dbReference>
<evidence type="ECO:0000256" key="2">
    <source>
        <dbReference type="ARBA" id="ARBA00004418"/>
    </source>
</evidence>
<dbReference type="InterPro" id="IPR036034">
    <property type="entry name" value="PDZ_sf"/>
</dbReference>
<keyword evidence="10" id="KW-0378">Hydrolase</keyword>
<evidence type="ECO:0000256" key="6">
    <source>
        <dbReference type="ARBA" id="ARBA00022670"/>
    </source>
</evidence>
<keyword evidence="19" id="KW-1185">Reference proteome</keyword>
<keyword evidence="8" id="KW-0677">Repeat</keyword>
<comment type="subcellular location">
    <subcellularLocation>
        <location evidence="2">Periplasm</location>
    </subcellularLocation>
</comment>
<keyword evidence="9" id="KW-0574">Periplasm</keyword>
<dbReference type="FunFam" id="2.40.10.120:FF:000007">
    <property type="entry name" value="Periplasmic serine endoprotease DegP-like"/>
    <property type="match status" value="1"/>
</dbReference>
<evidence type="ECO:0000256" key="11">
    <source>
        <dbReference type="ARBA" id="ARBA00022825"/>
    </source>
</evidence>
<comment type="similarity">
    <text evidence="3">Belongs to the peptidase S1C family.</text>
</comment>
<feature type="active site" description="Charge relay system" evidence="14">
    <location>
        <position position="137"/>
    </location>
</feature>
<evidence type="ECO:0000256" key="1">
    <source>
        <dbReference type="ARBA" id="ARBA00001772"/>
    </source>
</evidence>
<dbReference type="EC" id="3.4.21.107" evidence="4"/>
<evidence type="ECO:0000256" key="3">
    <source>
        <dbReference type="ARBA" id="ARBA00010541"/>
    </source>
</evidence>
<keyword evidence="7" id="KW-0732">Signal</keyword>
<dbReference type="AlphaFoldDB" id="A0A8J6Z158"/>
<dbReference type="PRINTS" id="PR00834">
    <property type="entry name" value="PROTEASES2C"/>
</dbReference>
<feature type="binding site" evidence="15">
    <location>
        <position position="167"/>
    </location>
    <ligand>
        <name>substrate</name>
    </ligand>
</feature>
<feature type="active site" description="Charge relay system" evidence="14">
    <location>
        <position position="241"/>
    </location>
</feature>